<proteinExistence type="predicted"/>
<organism evidence="1 2">
    <name type="scientific">Nibrella viscosa</name>
    <dbReference type="NCBI Taxonomy" id="1084524"/>
    <lineage>
        <taxon>Bacteria</taxon>
        <taxon>Pseudomonadati</taxon>
        <taxon>Bacteroidota</taxon>
        <taxon>Cytophagia</taxon>
        <taxon>Cytophagales</taxon>
        <taxon>Spirosomataceae</taxon>
        <taxon>Nibrella</taxon>
    </lineage>
</organism>
<name>A0ABP8JZP1_9BACT</name>
<evidence type="ECO:0000313" key="1">
    <source>
        <dbReference type="EMBL" id="GAA4398158.1"/>
    </source>
</evidence>
<comment type="caution">
    <text evidence="1">The sequence shown here is derived from an EMBL/GenBank/DDBJ whole genome shotgun (WGS) entry which is preliminary data.</text>
</comment>
<sequence length="57" mass="6392">MVNASNHSKLFLLDIKTTDLIVQSTSCYYEARTVYYCTTNLGGIAYGAGNRINRLQE</sequence>
<dbReference type="Proteomes" id="UP001500936">
    <property type="component" value="Unassembled WGS sequence"/>
</dbReference>
<reference evidence="2" key="1">
    <citation type="journal article" date="2019" name="Int. J. Syst. Evol. Microbiol.">
        <title>The Global Catalogue of Microorganisms (GCM) 10K type strain sequencing project: providing services to taxonomists for standard genome sequencing and annotation.</title>
        <authorList>
            <consortium name="The Broad Institute Genomics Platform"/>
            <consortium name="The Broad Institute Genome Sequencing Center for Infectious Disease"/>
            <person name="Wu L."/>
            <person name="Ma J."/>
        </authorList>
    </citation>
    <scope>NUCLEOTIDE SEQUENCE [LARGE SCALE GENOMIC DNA]</scope>
    <source>
        <strain evidence="2">JCM 17925</strain>
    </source>
</reference>
<keyword evidence="2" id="KW-1185">Reference proteome</keyword>
<protein>
    <submittedName>
        <fullName evidence="1">Uncharacterized protein</fullName>
    </submittedName>
</protein>
<accession>A0ABP8JZP1</accession>
<gene>
    <name evidence="1" type="ORF">GCM10023187_08520</name>
</gene>
<evidence type="ECO:0000313" key="2">
    <source>
        <dbReference type="Proteomes" id="UP001500936"/>
    </source>
</evidence>
<dbReference type="EMBL" id="BAABHB010000001">
    <property type="protein sequence ID" value="GAA4398158.1"/>
    <property type="molecule type" value="Genomic_DNA"/>
</dbReference>